<dbReference type="FunCoup" id="D3BGP4">
    <property type="interactions" value="1036"/>
</dbReference>
<evidence type="ECO:0000313" key="2">
    <source>
        <dbReference type="Proteomes" id="UP000001396"/>
    </source>
</evidence>
<dbReference type="InterPro" id="IPR008615">
    <property type="entry name" value="FNIP"/>
</dbReference>
<proteinExistence type="predicted"/>
<dbReference type="GeneID" id="31363177"/>
<dbReference type="EMBL" id="ADBJ01000035">
    <property type="protein sequence ID" value="EFA79278.1"/>
    <property type="molecule type" value="Genomic_DNA"/>
</dbReference>
<dbReference type="PANTHER" id="PTHR32134">
    <property type="entry name" value="FNIP REPEAT-CONTAINING PROTEIN"/>
    <property type="match status" value="1"/>
</dbReference>
<evidence type="ECO:0008006" key="3">
    <source>
        <dbReference type="Google" id="ProtNLM"/>
    </source>
</evidence>
<dbReference type="Gene3D" id="1.20.1280.50">
    <property type="match status" value="1"/>
</dbReference>
<dbReference type="InParanoid" id="D3BGP4"/>
<organism evidence="1 2">
    <name type="scientific">Heterostelium pallidum (strain ATCC 26659 / Pp 5 / PN500)</name>
    <name type="common">Cellular slime mold</name>
    <name type="synonym">Polysphondylium pallidum</name>
    <dbReference type="NCBI Taxonomy" id="670386"/>
    <lineage>
        <taxon>Eukaryota</taxon>
        <taxon>Amoebozoa</taxon>
        <taxon>Evosea</taxon>
        <taxon>Eumycetozoa</taxon>
        <taxon>Dictyostelia</taxon>
        <taxon>Acytosteliales</taxon>
        <taxon>Acytosteliaceae</taxon>
        <taxon>Heterostelium</taxon>
    </lineage>
</organism>
<name>D3BGP4_HETP5</name>
<dbReference type="SUPFAM" id="SSF52058">
    <property type="entry name" value="L domain-like"/>
    <property type="match status" value="1"/>
</dbReference>
<gene>
    <name evidence="1" type="ORF">PPL_07696</name>
</gene>
<keyword evidence="2" id="KW-1185">Reference proteome</keyword>
<sequence>MNDINNNESHKLVNFSHVLLNKIVEYLSNNIDKIFFSLVCKRWFKDRERYLKFRFDHMNLIDQQSSNRIFLNSYQLLINNAINQKNNCTLLFGKEDDTNELKCDYIISPDKLRTMNAIQSNINKIILLQGRRYEPEEIMIGKSDLEHLYRLISNSNVTKLNGCRDLYPDSPLPTKLKSISFRKIFNQPLFKDCLPSALKKLKFCHLYNQPLEPGVLPDTLEKLIFDDEFNQPFEPGVLPASLKVLSLRGRIYDQQFKVGSLPPNLEVLEYYGVDTPISEGVLPKTLHTLDCARLSWIPHIKSLPNLKVLKIYLKASYELPKDTQIDLGCIPSSVEKLFISAPSRLFSAMPPSIKHLSISQAQYDIDEIFPDRSRYHFETLEVCAFKLESLENLDIKKLKLQTYYSSRYINGEKVDRSKIRPIPNGVEFVNFGYTNQKLFENEHSIPSSVKVLKVPMLDCFTRSKLIPSTLEHLKISMDCEIKLRKNILPSSIQKLTLPKLYLPSPMLFNKNKFSTTPTKSLCIRKLDDQYFIVFGQTYYSFIASIFHKSEYNDRDKFTSIKYFYQHSKSAKSYVKT</sequence>
<dbReference type="InterPro" id="IPR051251">
    <property type="entry name" value="STK_FNIP-Repeat"/>
</dbReference>
<dbReference type="Proteomes" id="UP000001396">
    <property type="component" value="Unassembled WGS sequence"/>
</dbReference>
<dbReference type="AlphaFoldDB" id="D3BGP4"/>
<evidence type="ECO:0000313" key="1">
    <source>
        <dbReference type="EMBL" id="EFA79278.1"/>
    </source>
</evidence>
<reference evidence="1 2" key="1">
    <citation type="journal article" date="2011" name="Genome Res.">
        <title>Phylogeny-wide analysis of social amoeba genomes highlights ancient origins for complex intercellular communication.</title>
        <authorList>
            <person name="Heidel A.J."/>
            <person name="Lawal H.M."/>
            <person name="Felder M."/>
            <person name="Schilde C."/>
            <person name="Helps N.R."/>
            <person name="Tunggal B."/>
            <person name="Rivero F."/>
            <person name="John U."/>
            <person name="Schleicher M."/>
            <person name="Eichinger L."/>
            <person name="Platzer M."/>
            <person name="Noegel A.A."/>
            <person name="Schaap P."/>
            <person name="Gloeckner G."/>
        </authorList>
    </citation>
    <scope>NUCLEOTIDE SEQUENCE [LARGE SCALE GENOMIC DNA]</scope>
    <source>
        <strain evidence="2">ATCC 26659 / Pp 5 / PN500</strain>
    </source>
</reference>
<dbReference type="PANTHER" id="PTHR32134:SF92">
    <property type="entry name" value="FNIP REPEAT-CONTAINING PROTEIN"/>
    <property type="match status" value="1"/>
</dbReference>
<dbReference type="RefSeq" id="XP_020431399.1">
    <property type="nucleotide sequence ID" value="XM_020578530.1"/>
</dbReference>
<accession>D3BGP4</accession>
<protein>
    <recommendedName>
        <fullName evidence="3">COI1 F-box domain-containing protein</fullName>
    </recommendedName>
</protein>
<dbReference type="Pfam" id="PF05725">
    <property type="entry name" value="FNIP"/>
    <property type="match status" value="3"/>
</dbReference>
<comment type="caution">
    <text evidence="1">The sequence shown here is derived from an EMBL/GenBank/DDBJ whole genome shotgun (WGS) entry which is preliminary data.</text>
</comment>